<dbReference type="InterPro" id="IPR049945">
    <property type="entry name" value="AAA_22"/>
</dbReference>
<dbReference type="Proteomes" id="UP000199800">
    <property type="component" value="Unassembled WGS sequence"/>
</dbReference>
<dbReference type="EMBL" id="FOHN01000029">
    <property type="protein sequence ID" value="SET54885.1"/>
    <property type="molecule type" value="Genomic_DNA"/>
</dbReference>
<keyword evidence="3" id="KW-1185">Reference proteome</keyword>
<reference evidence="2 3" key="1">
    <citation type="submission" date="2016-10" db="EMBL/GenBank/DDBJ databases">
        <authorList>
            <person name="de Groot N.N."/>
        </authorList>
    </citation>
    <scope>NUCLEOTIDE SEQUENCE [LARGE SCALE GENOMIC DNA]</scope>
    <source>
        <strain evidence="2 3">DSM 1801</strain>
    </source>
</reference>
<dbReference type="OrthoDB" id="8903747at2"/>
<gene>
    <name evidence="2" type="ORF">SAMN04487772_12911</name>
</gene>
<dbReference type="GO" id="GO:0016887">
    <property type="term" value="F:ATP hydrolysis activity"/>
    <property type="evidence" value="ECO:0007669"/>
    <property type="project" value="InterPro"/>
</dbReference>
<protein>
    <submittedName>
        <fullName evidence="2">AAA domain-containing protein</fullName>
    </submittedName>
</protein>
<organism evidence="2 3">
    <name type="scientific">[Clostridium] polysaccharolyticum</name>
    <dbReference type="NCBI Taxonomy" id="29364"/>
    <lineage>
        <taxon>Bacteria</taxon>
        <taxon>Bacillati</taxon>
        <taxon>Bacillota</taxon>
        <taxon>Clostridia</taxon>
        <taxon>Lachnospirales</taxon>
        <taxon>Lachnospiraceae</taxon>
    </lineage>
</organism>
<dbReference type="Pfam" id="PF13401">
    <property type="entry name" value="AAA_22"/>
    <property type="match status" value="1"/>
</dbReference>
<accession>A0A1I0FAC4</accession>
<sequence length="323" mass="37562">MEIRPVLGKREHPVYDNDYSINTGAIIALFNDVSRWIDNQSPGGIIYGKPRLGKTKAIACITKLLRKEYNPDLPIFQLNMTFHKLNEKRFYEQFLNDIGNAFAAKGTTFEKKERLINYLLNSAREANSKKIILFIDEANYLEEKEYSWLMDIYNRLMINGIHMTTLLVGTSEVLVAKQVFIKHKLQQLVGRFMVQEHHFHGVREVKDLQICLVSYDSLLKYPLGSEWTYTRYFFPEAYRNGYRLANDAELIFDCFEKFNQELNLTGKLDIPMQYIILAINICLKDYGADKACLDRPGLKEWKASIVNAGYLQAERTNLQIEKS</sequence>
<feature type="domain" description="ORC1/DEAH AAA+ ATPase" evidence="1">
    <location>
        <begin position="44"/>
        <end position="173"/>
    </location>
</feature>
<dbReference type="Gene3D" id="3.40.50.300">
    <property type="entry name" value="P-loop containing nucleotide triphosphate hydrolases"/>
    <property type="match status" value="1"/>
</dbReference>
<evidence type="ECO:0000259" key="1">
    <source>
        <dbReference type="Pfam" id="PF13401"/>
    </source>
</evidence>
<evidence type="ECO:0000313" key="2">
    <source>
        <dbReference type="EMBL" id="SET54885.1"/>
    </source>
</evidence>
<dbReference type="RefSeq" id="WP_092478760.1">
    <property type="nucleotide sequence ID" value="NZ_FOHN01000029.1"/>
</dbReference>
<dbReference type="STRING" id="29364.SAMN04487772_12911"/>
<dbReference type="InterPro" id="IPR027417">
    <property type="entry name" value="P-loop_NTPase"/>
</dbReference>
<dbReference type="AlphaFoldDB" id="A0A1I0FAC4"/>
<evidence type="ECO:0000313" key="3">
    <source>
        <dbReference type="Proteomes" id="UP000199800"/>
    </source>
</evidence>
<dbReference type="SUPFAM" id="SSF52540">
    <property type="entry name" value="P-loop containing nucleoside triphosphate hydrolases"/>
    <property type="match status" value="1"/>
</dbReference>
<name>A0A1I0FAC4_9FIRM</name>
<proteinExistence type="predicted"/>